<keyword evidence="7" id="KW-0496">Mitochondrion</keyword>
<dbReference type="Pfam" id="PF04716">
    <property type="entry name" value="ETC_C1_NDUFA5"/>
    <property type="match status" value="1"/>
</dbReference>
<sequence>MLRATRPLFAAAIKPLKATTGITGLEPVADPLPVLRSAYQTTLNLLENLPSTSVYRQATEALMKHKLAVVEKAGGDVKAAEAELGMAELAIEEAKTEQGLIGKMIEWKPWEKLEQEAPKDQWRYFDPAEE</sequence>
<comment type="caution">
    <text evidence="9">The sequence shown here is derived from an EMBL/GenBank/DDBJ whole genome shotgun (WGS) entry which is preliminary data.</text>
</comment>
<keyword evidence="5" id="KW-0999">Mitochondrion inner membrane</keyword>
<organism evidence="9 10">
    <name type="scientific">Papiliotrema laurentii</name>
    <name type="common">Cryptococcus laurentii</name>
    <dbReference type="NCBI Taxonomy" id="5418"/>
    <lineage>
        <taxon>Eukaryota</taxon>
        <taxon>Fungi</taxon>
        <taxon>Dikarya</taxon>
        <taxon>Basidiomycota</taxon>
        <taxon>Agaricomycotina</taxon>
        <taxon>Tremellomycetes</taxon>
        <taxon>Tremellales</taxon>
        <taxon>Rhynchogastremaceae</taxon>
        <taxon>Papiliotrema</taxon>
    </lineage>
</organism>
<keyword evidence="4" id="KW-0679">Respiratory chain</keyword>
<protein>
    <submittedName>
        <fullName evidence="9">ETC complex I subunit conserved region-domain-containing protein</fullName>
    </submittedName>
</protein>
<evidence type="ECO:0000313" key="10">
    <source>
        <dbReference type="Proteomes" id="UP001182556"/>
    </source>
</evidence>
<name>A0AAD9FT09_PAPLA</name>
<gene>
    <name evidence="9" type="ORF">DB88DRAFT_484403</name>
</gene>
<evidence type="ECO:0000256" key="3">
    <source>
        <dbReference type="ARBA" id="ARBA00022448"/>
    </source>
</evidence>
<dbReference type="AlphaFoldDB" id="A0AAD9FT09"/>
<dbReference type="GO" id="GO:0022904">
    <property type="term" value="P:respiratory electron transport chain"/>
    <property type="evidence" value="ECO:0007669"/>
    <property type="project" value="InterPro"/>
</dbReference>
<dbReference type="EMBL" id="JAODAN010000003">
    <property type="protein sequence ID" value="KAK1925586.1"/>
    <property type="molecule type" value="Genomic_DNA"/>
</dbReference>
<evidence type="ECO:0000256" key="8">
    <source>
        <dbReference type="ARBA" id="ARBA00023136"/>
    </source>
</evidence>
<comment type="similarity">
    <text evidence="2">Belongs to the complex I NDUFA5 subunit family.</text>
</comment>
<dbReference type="Proteomes" id="UP001182556">
    <property type="component" value="Unassembled WGS sequence"/>
</dbReference>
<evidence type="ECO:0000256" key="6">
    <source>
        <dbReference type="ARBA" id="ARBA00022982"/>
    </source>
</evidence>
<evidence type="ECO:0000313" key="9">
    <source>
        <dbReference type="EMBL" id="KAK1925586.1"/>
    </source>
</evidence>
<dbReference type="GO" id="GO:0005743">
    <property type="term" value="C:mitochondrial inner membrane"/>
    <property type="evidence" value="ECO:0007669"/>
    <property type="project" value="UniProtKB-SubCell"/>
</dbReference>
<evidence type="ECO:0000256" key="4">
    <source>
        <dbReference type="ARBA" id="ARBA00022660"/>
    </source>
</evidence>
<evidence type="ECO:0000256" key="7">
    <source>
        <dbReference type="ARBA" id="ARBA00023128"/>
    </source>
</evidence>
<dbReference type="InterPro" id="IPR006806">
    <property type="entry name" value="NDUFA5"/>
</dbReference>
<keyword evidence="8" id="KW-0472">Membrane</keyword>
<reference evidence="9" key="1">
    <citation type="submission" date="2023-02" db="EMBL/GenBank/DDBJ databases">
        <title>Identification and recombinant expression of a fungal hydrolase from Papiliotrema laurentii that hydrolyzes apple cutin and clears colloidal polyester polyurethane.</title>
        <authorList>
            <consortium name="DOE Joint Genome Institute"/>
            <person name="Roman V.A."/>
            <person name="Bojanowski C."/>
            <person name="Crable B.R."/>
            <person name="Wagner D.N."/>
            <person name="Hung C.S."/>
            <person name="Nadeau L.J."/>
            <person name="Schratz L."/>
            <person name="Haridas S."/>
            <person name="Pangilinan J."/>
            <person name="Lipzen A."/>
            <person name="Na H."/>
            <person name="Yan M."/>
            <person name="Ng V."/>
            <person name="Grigoriev I.V."/>
            <person name="Spatafora J.W."/>
            <person name="Barlow D."/>
            <person name="Biffinger J."/>
            <person name="Kelley-Loughnane N."/>
            <person name="Varaljay V.A."/>
            <person name="Crookes-Goodson W.J."/>
        </authorList>
    </citation>
    <scope>NUCLEOTIDE SEQUENCE</scope>
    <source>
        <strain evidence="9">5307AH</strain>
    </source>
</reference>
<keyword evidence="3" id="KW-0813">Transport</keyword>
<keyword evidence="10" id="KW-1185">Reference proteome</keyword>
<accession>A0AAD9FT09</accession>
<evidence type="ECO:0000256" key="1">
    <source>
        <dbReference type="ARBA" id="ARBA00004443"/>
    </source>
</evidence>
<evidence type="ECO:0000256" key="2">
    <source>
        <dbReference type="ARBA" id="ARBA00010261"/>
    </source>
</evidence>
<evidence type="ECO:0000256" key="5">
    <source>
        <dbReference type="ARBA" id="ARBA00022792"/>
    </source>
</evidence>
<keyword evidence="6" id="KW-0249">Electron transport</keyword>
<dbReference type="PANTHER" id="PTHR12653:SF0">
    <property type="entry name" value="NADH DEHYDROGENASE [UBIQUINONE] 1 ALPHA SUBCOMPLEX SUBUNIT 5"/>
    <property type="match status" value="1"/>
</dbReference>
<proteinExistence type="inferred from homology"/>
<comment type="subcellular location">
    <subcellularLocation>
        <location evidence="1">Mitochondrion inner membrane</location>
        <topology evidence="1">Peripheral membrane protein</topology>
        <orientation evidence="1">Matrix side</orientation>
    </subcellularLocation>
</comment>
<dbReference type="PANTHER" id="PTHR12653">
    <property type="entry name" value="NADH-UBIQUINONE OXIDOREDUCTASE 13 KD-B SUBUNIT"/>
    <property type="match status" value="1"/>
</dbReference>